<evidence type="ECO:0000313" key="8">
    <source>
        <dbReference type="EMBL" id="OYQ44844.1"/>
    </source>
</evidence>
<evidence type="ECO:0000256" key="3">
    <source>
        <dbReference type="ARBA" id="ARBA00012663"/>
    </source>
</evidence>
<dbReference type="PROSITE" id="PS51257">
    <property type="entry name" value="PROKAR_LIPOPROTEIN"/>
    <property type="match status" value="1"/>
</dbReference>
<dbReference type="GO" id="GO:0004563">
    <property type="term" value="F:beta-N-acetylhexosaminidase activity"/>
    <property type="evidence" value="ECO:0007669"/>
    <property type="project" value="UniProtKB-EC"/>
</dbReference>
<dbReference type="Pfam" id="PF00933">
    <property type="entry name" value="Glyco_hydro_3"/>
    <property type="match status" value="1"/>
</dbReference>
<dbReference type="RefSeq" id="WP_094486056.1">
    <property type="nucleotide sequence ID" value="NZ_NOXX01000188.1"/>
</dbReference>
<evidence type="ECO:0000256" key="1">
    <source>
        <dbReference type="ARBA" id="ARBA00001231"/>
    </source>
</evidence>
<keyword evidence="5" id="KW-0326">Glycosidase</keyword>
<evidence type="ECO:0000259" key="7">
    <source>
        <dbReference type="Pfam" id="PF00933"/>
    </source>
</evidence>
<evidence type="ECO:0000256" key="4">
    <source>
        <dbReference type="ARBA" id="ARBA00022801"/>
    </source>
</evidence>
<sequence length="1005" mass="111795">MKISARIQLGVVLASIVLGIAACKSAEAKKAEQHRAEELSLAKSHHNPIDSLPPVSFAWMKESNAEKRWVDSVYNNMNLTERIGQLFMVAAYSNKDSVHVNSVKKLIRDYKIGGLIFFQGGPMRQAKLTNQYQALSKLPLFIGIDAEWGLNMRLDSTFKFPFNMTLGAVRNKKLLESMGIQMAKESKRLGVHFNFAPVLDVNTNPKNPIIGFRSFGESKENVTQSALALMTGIQESGIYATGKHFPGHGDTGTDSHYALPVIPFSKERIDSLELYPYKKLFKNGLSSVMVAHLNVPAIEPQADIPSSVSKNIISDLLIDEMKFDGLIFTDALNMKAASGTRPPGKINLEALLAGNDVLLFPENIPLGIELICMAFQDGVLTEERLSKSVKKILQHKYRIGLNKYQPIPEQNLIADINPPQNKILQQQLFENAVTLVQNQNDILPIQKLENERIAYVKLGDDQNTAFLESLKNYADISEVTVTSLDSIESQFAEFSKVIVGFHKSDRAWKSQSFTDTEIQILDRLTQKKSVILDVFVRPYSLMPISFLDRFSAIVVSYQNADVAQRVSADVIFGTTAAAGRLPVSINAKYQAGMGIDTKTINRLGFSLPELQKMSSEKLKVLDNIIETAIAKKTTPGAQILVARNGKVVYQKSFGKFTYDATAPKVTNAAVYDLASLTKILAPLPLLMQNYEQHKFTLDTNLGTLLPYLQTSDKKDITVKQWLSHQAGFEAWTPFYKQTLLANGTVNPTYYSKIANQTFNTRVSDSLYIIGTYRDSILQKIKNSKLVPNQGYKYSDYTFILAQKYLEDQLHSSLDISAYTHFYKKIGAGTLTYNPTQRFDLHDLVPTEIDTYFRRDTIQGFVHDMAAAMQGGVGGHAGLFGTSLDVAKMMQLFLQKGNYGGEQYFSSATFDTFNTRYFETLGSRRGLGFDKPQLPGTAGPTCGCVSAESFGHTGFTGTIAWADPKTQLVYVFLSNRTFPDSNAPNALSQQNVREQIQKAIQDAILE</sequence>
<dbReference type="Proteomes" id="UP000216035">
    <property type="component" value="Unassembled WGS sequence"/>
</dbReference>
<dbReference type="InterPro" id="IPR036962">
    <property type="entry name" value="Glyco_hydro_3_N_sf"/>
</dbReference>
<dbReference type="InterPro" id="IPR001466">
    <property type="entry name" value="Beta-lactam-related"/>
</dbReference>
<dbReference type="SUPFAM" id="SSF56601">
    <property type="entry name" value="beta-lactamase/transpeptidase-like"/>
    <property type="match status" value="1"/>
</dbReference>
<protein>
    <recommendedName>
        <fullName evidence="3">beta-N-acetylhexosaminidase</fullName>
        <ecNumber evidence="3">3.2.1.52</ecNumber>
    </recommendedName>
</protein>
<comment type="similarity">
    <text evidence="2">Belongs to the glycosyl hydrolase 3 family.</text>
</comment>
<comment type="caution">
    <text evidence="8">The sequence shown here is derived from an EMBL/GenBank/DDBJ whole genome shotgun (WGS) entry which is preliminary data.</text>
</comment>
<accession>A0A255ZVA4</accession>
<dbReference type="InterPro" id="IPR001764">
    <property type="entry name" value="Glyco_hydro_3_N"/>
</dbReference>
<dbReference type="InterPro" id="IPR050226">
    <property type="entry name" value="NagZ_Beta-hexosaminidase"/>
</dbReference>
<dbReference type="GO" id="GO:0009254">
    <property type="term" value="P:peptidoglycan turnover"/>
    <property type="evidence" value="ECO:0007669"/>
    <property type="project" value="TreeGrafter"/>
</dbReference>
<dbReference type="AlphaFoldDB" id="A0A255ZVA4"/>
<dbReference type="EMBL" id="NOXX01000188">
    <property type="protein sequence ID" value="OYQ44844.1"/>
    <property type="molecule type" value="Genomic_DNA"/>
</dbReference>
<proteinExistence type="inferred from homology"/>
<name>A0A255ZVA4_9FLAO</name>
<dbReference type="Gene3D" id="3.40.50.1700">
    <property type="entry name" value="Glycoside hydrolase family 3 C-terminal domain"/>
    <property type="match status" value="1"/>
</dbReference>
<evidence type="ECO:0000259" key="6">
    <source>
        <dbReference type="Pfam" id="PF00144"/>
    </source>
</evidence>
<dbReference type="Pfam" id="PF00144">
    <property type="entry name" value="Beta-lactamase"/>
    <property type="match status" value="1"/>
</dbReference>
<dbReference type="InterPro" id="IPR036881">
    <property type="entry name" value="Glyco_hydro_3_C_sf"/>
</dbReference>
<feature type="domain" description="Beta-lactamase-related" evidence="6">
    <location>
        <begin position="621"/>
        <end position="982"/>
    </location>
</feature>
<gene>
    <name evidence="8" type="ORF">CHX27_07020</name>
</gene>
<evidence type="ECO:0000256" key="5">
    <source>
        <dbReference type="ARBA" id="ARBA00023295"/>
    </source>
</evidence>
<dbReference type="OrthoDB" id="9805821at2"/>
<dbReference type="InterPro" id="IPR017853">
    <property type="entry name" value="GH"/>
</dbReference>
<evidence type="ECO:0000256" key="2">
    <source>
        <dbReference type="ARBA" id="ARBA00005336"/>
    </source>
</evidence>
<dbReference type="EC" id="3.2.1.52" evidence="3"/>
<dbReference type="Gene3D" id="3.20.20.300">
    <property type="entry name" value="Glycoside hydrolase, family 3, N-terminal domain"/>
    <property type="match status" value="1"/>
</dbReference>
<evidence type="ECO:0000313" key="9">
    <source>
        <dbReference type="Proteomes" id="UP000216035"/>
    </source>
</evidence>
<dbReference type="SUPFAM" id="SSF52279">
    <property type="entry name" value="Beta-D-glucan exohydrolase, C-terminal domain"/>
    <property type="match status" value="1"/>
</dbReference>
<dbReference type="PANTHER" id="PTHR30480:SF13">
    <property type="entry name" value="BETA-HEXOSAMINIDASE"/>
    <property type="match status" value="1"/>
</dbReference>
<dbReference type="SUPFAM" id="SSF51445">
    <property type="entry name" value="(Trans)glycosidases"/>
    <property type="match status" value="1"/>
</dbReference>
<keyword evidence="4" id="KW-0378">Hydrolase</keyword>
<dbReference type="GO" id="GO:0005975">
    <property type="term" value="P:carbohydrate metabolic process"/>
    <property type="evidence" value="ECO:0007669"/>
    <property type="project" value="InterPro"/>
</dbReference>
<feature type="domain" description="Glycoside hydrolase family 3 N-terminal" evidence="7">
    <location>
        <begin position="79"/>
        <end position="394"/>
    </location>
</feature>
<dbReference type="PANTHER" id="PTHR30480">
    <property type="entry name" value="BETA-HEXOSAMINIDASE-RELATED"/>
    <property type="match status" value="1"/>
</dbReference>
<organism evidence="8 9">
    <name type="scientific">Flavobacterium aurantiibacter</name>
    <dbReference type="NCBI Taxonomy" id="2023067"/>
    <lineage>
        <taxon>Bacteria</taxon>
        <taxon>Pseudomonadati</taxon>
        <taxon>Bacteroidota</taxon>
        <taxon>Flavobacteriia</taxon>
        <taxon>Flavobacteriales</taxon>
        <taxon>Flavobacteriaceae</taxon>
        <taxon>Flavobacterium</taxon>
    </lineage>
</organism>
<reference evidence="8 9" key="1">
    <citation type="submission" date="2017-07" db="EMBL/GenBank/DDBJ databases">
        <title>Flavobacterium cyanobacteriorum sp. nov., isolated from cyanobacterial aggregates in a eutrophic lake.</title>
        <authorList>
            <person name="Cai H."/>
        </authorList>
    </citation>
    <scope>NUCLEOTIDE SEQUENCE [LARGE SCALE GENOMIC DNA]</scope>
    <source>
        <strain evidence="8 9">TH167</strain>
    </source>
</reference>
<comment type="catalytic activity">
    <reaction evidence="1">
        <text>Hydrolysis of terminal non-reducing N-acetyl-D-hexosamine residues in N-acetyl-beta-D-hexosaminides.</text>
        <dbReference type="EC" id="3.2.1.52"/>
    </reaction>
</comment>
<keyword evidence="9" id="KW-1185">Reference proteome</keyword>
<dbReference type="Gene3D" id="3.40.710.10">
    <property type="entry name" value="DD-peptidase/beta-lactamase superfamily"/>
    <property type="match status" value="1"/>
</dbReference>
<dbReference type="InterPro" id="IPR012338">
    <property type="entry name" value="Beta-lactam/transpept-like"/>
</dbReference>